<dbReference type="PROSITE" id="PS52019">
    <property type="entry name" value="PKS_MFAS_DH"/>
    <property type="match status" value="1"/>
</dbReference>
<dbReference type="Gene3D" id="3.10.129.110">
    <property type="entry name" value="Polyketide synthase dehydratase"/>
    <property type="match status" value="1"/>
</dbReference>
<evidence type="ECO:0000256" key="3">
    <source>
        <dbReference type="ARBA" id="ARBA00022553"/>
    </source>
</evidence>
<dbReference type="PROSITE" id="PS52004">
    <property type="entry name" value="KS3_2"/>
    <property type="match status" value="1"/>
</dbReference>
<dbReference type="PROSITE" id="PS00606">
    <property type="entry name" value="KS3_1"/>
    <property type="match status" value="1"/>
</dbReference>
<dbReference type="PANTHER" id="PTHR43775:SF29">
    <property type="entry name" value="ASPERFURANONE POLYKETIDE SYNTHASE AFOG-RELATED"/>
    <property type="match status" value="1"/>
</dbReference>
<dbReference type="SMART" id="SM00826">
    <property type="entry name" value="PKS_DH"/>
    <property type="match status" value="1"/>
</dbReference>
<reference evidence="11 12" key="1">
    <citation type="submission" date="2024-01" db="EMBL/GenBank/DDBJ databases">
        <title>Complete genome of Cladobotryum mycophilum ATHUM6906.</title>
        <authorList>
            <person name="Christinaki A.C."/>
            <person name="Myridakis A.I."/>
            <person name="Kouvelis V.N."/>
        </authorList>
    </citation>
    <scope>NUCLEOTIDE SEQUENCE [LARGE SCALE GENOMIC DNA]</scope>
    <source>
        <strain evidence="11 12">ATHUM6906</strain>
    </source>
</reference>
<evidence type="ECO:0000256" key="5">
    <source>
        <dbReference type="ARBA" id="ARBA00023002"/>
    </source>
</evidence>
<keyword evidence="4" id="KW-0808">Transferase</keyword>
<dbReference type="Gene3D" id="3.40.366.10">
    <property type="entry name" value="Malonyl-Coenzyme A Acyl Carrier Protein, domain 2"/>
    <property type="match status" value="1"/>
</dbReference>
<dbReference type="InterPro" id="IPR029063">
    <property type="entry name" value="SAM-dependent_MTases_sf"/>
</dbReference>
<dbReference type="Proteomes" id="UP001338125">
    <property type="component" value="Unassembled WGS sequence"/>
</dbReference>
<dbReference type="Pfam" id="PF16197">
    <property type="entry name" value="KAsynt_C_assoc"/>
    <property type="match status" value="1"/>
</dbReference>
<dbReference type="Pfam" id="PF14765">
    <property type="entry name" value="PS-DH"/>
    <property type="match status" value="1"/>
</dbReference>
<dbReference type="SUPFAM" id="SSF53901">
    <property type="entry name" value="Thiolase-like"/>
    <property type="match status" value="1"/>
</dbReference>
<dbReference type="Pfam" id="PF08242">
    <property type="entry name" value="Methyltransf_12"/>
    <property type="match status" value="1"/>
</dbReference>
<dbReference type="InterPro" id="IPR020807">
    <property type="entry name" value="PKS_DH"/>
</dbReference>
<dbReference type="InterPro" id="IPR020841">
    <property type="entry name" value="PKS_Beta-ketoAc_synthase_dom"/>
</dbReference>
<evidence type="ECO:0000256" key="8">
    <source>
        <dbReference type="PROSITE-ProRule" id="PRU01363"/>
    </source>
</evidence>
<feature type="region of interest" description="N-terminal hotdog fold" evidence="8">
    <location>
        <begin position="931"/>
        <end position="1065"/>
    </location>
</feature>
<dbReference type="InterPro" id="IPR018201">
    <property type="entry name" value="Ketoacyl_synth_AS"/>
</dbReference>
<dbReference type="InterPro" id="IPR050091">
    <property type="entry name" value="PKS_NRPS_Biosynth_Enz"/>
</dbReference>
<dbReference type="InterPro" id="IPR014030">
    <property type="entry name" value="Ketoacyl_synth_N"/>
</dbReference>
<sequence>MAAQDMPIAIIGIGCRFPGSSDSPERLWKLCIEAQSAWSEWPKDRLNEKAFFHPQTEHLGTFHAKGAHFLDEDVSLCDASFFNFSADIARAMDPQVRILLETAFEAFESGMPSFAHSSKPPRLIPSSGTIHGRPGRKPDILLWGALFHDYNDVLMMDVENLPRYAATGNGPTMIANRISHFFDLRGPSISVDTACSTAMASLHLACQSLRSGDAEMAVVGGTNLILHPGSSIGLSTLGFLSASGISYSFDSRASGYGRGEGVGCIIVKPLAAALRDGNPIRAIVRGTAMNQDGHTPTISSPSQDAQERLIRSCYERAGLDPKDTPYVEAHGTGTITGDKTETTTIGNVFGSGRPEGERLIVGSIKSNIGHAESASGISAIAKVIMMFENGCIPPQALFDKPNPQIDFDALNIKIPREAMPWPQNLPRRASVGNFGVGGSNTHAILEDPKYYFSAQSGQQTLSNGHLNVHTNSSSHHLIYTISAKEERSVKAYMDKLQEYLRVPGSQERLRDIAYTLTQRRSHFAWRVAIAASSITSLREALANTAVGPVRASKVPRLGFVFTGQGVLQAADQHLQSLGSSWSVIEELFKSRESTRLHHPFLSFPVTVTLQLALVQLLKSWGITPTAATGHSSGEIAAAYAAGIVNFEEAIAIAYLRGRITSDFIDAGQLQGGMTSLGVGKDEASEYLHGLESKVVIACVNSPSNVTISGDMDALERVEARAQSSNMFFRRLRIPAAYHAPHMQPLAADYATALHAHLEKGLPSKPKVPFSSPVTGSDVSEINELRDPAHWVKNMTQPVLFEDAFVSMVLSGHDDKGKRNSTVDAIIEIGPHDALRGVIRQVLKHPSLVNFDINVDACLKRGTDAVQSMQELAGRLYCQGYPVNFKAINFPSGSDSLKVVHDLPKYQWNHSTRYWAESSVCAETLRRDHAHHDLLGLRIVGLNTKQAIWRNTLRMTDLPWLQHHAVQSEVLFPGVGLAVVAIEAMRQLGSKTDGIPSGYLLSDLDMFKAVVIPTGDQGIEMQVVLGKADKKSRDEHNKSFTFYSRGRNGEWLEHCDGTIVGATARPVALTNISNASDHHSVDVKHFYKCFPKIGPTLGSSFQNVTSLLCDNGSAIGVVTIPDTVAMMPYPYQSECWVHPTILDSCFQVAWAAMPEVILKQMGVCIITYAKTLYLGSATELPVGSTLEVHARITKTDHQGFDFSLSVFDTRSDARHPIFQADGVRVQSLSPRTATSDFDNTMILHPVWQPDVTMMTEKDLGIAIKADQSSIESYKDLQKAAVNVIHDVLADLSPDEEHGVSPHQGKALSWMRSIDSELYATNAIQGRDDKFSFYREIASKSTNGALLSVASKRLTRLFKNEAEPEVMRSNELLRDFYENSLGLGAVREGVQEFARLFAHKNPHLRVLEIGAGFGATTSAVLDGLQRGNSASLTGISYDFTDKVKDFLDSARNRFQSSVKHMRFQTLDIEHDPIAQGFNAEAYDLVVASNVLHATANVQQSIQHARKLLKVGGTLLLVETTKVSPDQCVAFSLGPDWWSNSNSERQWPPLLSNGSWASALKGNGFEVTLNYGYDSIPTENSPYSIIVARTVDDPIEQTLSPPVPSAIIHLPGSVSAPQVWMESLAQNFQNRTGTAISAETFGSPSLSGKPCIIFAEGNQEFLSHVQPEDFEALKITLQEASHVL</sequence>
<dbReference type="InterPro" id="IPR016036">
    <property type="entry name" value="Malonyl_transacylase_ACP-bd"/>
</dbReference>
<feature type="domain" description="Ketosynthase family 3 (KS3)" evidence="9">
    <location>
        <begin position="5"/>
        <end position="447"/>
    </location>
</feature>
<dbReference type="PANTHER" id="PTHR43775">
    <property type="entry name" value="FATTY ACID SYNTHASE"/>
    <property type="match status" value="1"/>
</dbReference>
<evidence type="ECO:0000313" key="11">
    <source>
        <dbReference type="EMBL" id="KAK5988136.1"/>
    </source>
</evidence>
<dbReference type="Pfam" id="PF21089">
    <property type="entry name" value="PKS_DH_N"/>
    <property type="match status" value="1"/>
</dbReference>
<dbReference type="InterPro" id="IPR016039">
    <property type="entry name" value="Thiolase-like"/>
</dbReference>
<dbReference type="CDD" id="cd00833">
    <property type="entry name" value="PKS"/>
    <property type="match status" value="1"/>
</dbReference>
<protein>
    <submittedName>
        <fullName evidence="11">Highly reducing polyketide synthase azaB</fullName>
    </submittedName>
</protein>
<dbReference type="Pfam" id="PF00698">
    <property type="entry name" value="Acyl_transf_1"/>
    <property type="match status" value="1"/>
</dbReference>
<dbReference type="InterPro" id="IPR049551">
    <property type="entry name" value="PKS_DH_C"/>
</dbReference>
<dbReference type="EMBL" id="JAVFKD010000016">
    <property type="protein sequence ID" value="KAK5988136.1"/>
    <property type="molecule type" value="Genomic_DNA"/>
</dbReference>
<dbReference type="Gene3D" id="3.40.47.10">
    <property type="match status" value="1"/>
</dbReference>
<dbReference type="InterPro" id="IPR014031">
    <property type="entry name" value="Ketoacyl_synth_C"/>
</dbReference>
<dbReference type="InterPro" id="IPR032821">
    <property type="entry name" value="PKS_assoc"/>
</dbReference>
<organism evidence="11 12">
    <name type="scientific">Cladobotryum mycophilum</name>
    <dbReference type="NCBI Taxonomy" id="491253"/>
    <lineage>
        <taxon>Eukaryota</taxon>
        <taxon>Fungi</taxon>
        <taxon>Dikarya</taxon>
        <taxon>Ascomycota</taxon>
        <taxon>Pezizomycotina</taxon>
        <taxon>Sordariomycetes</taxon>
        <taxon>Hypocreomycetidae</taxon>
        <taxon>Hypocreales</taxon>
        <taxon>Hypocreaceae</taxon>
        <taxon>Cladobotryum</taxon>
    </lineage>
</organism>
<comment type="caution">
    <text evidence="11">The sequence shown here is derived from an EMBL/GenBank/DDBJ whole genome shotgun (WGS) entry which is preliminary data.</text>
</comment>
<evidence type="ECO:0000256" key="6">
    <source>
        <dbReference type="ARBA" id="ARBA00023268"/>
    </source>
</evidence>
<dbReference type="Gene3D" id="3.40.50.150">
    <property type="entry name" value="Vaccinia Virus protein VP39"/>
    <property type="match status" value="1"/>
</dbReference>
<dbReference type="SUPFAM" id="SSF53335">
    <property type="entry name" value="S-adenosyl-L-methionine-dependent methyltransferases"/>
    <property type="match status" value="1"/>
</dbReference>
<keyword evidence="5" id="KW-0560">Oxidoreductase</keyword>
<accession>A0ABR0S7J4</accession>
<dbReference type="SMART" id="SM00827">
    <property type="entry name" value="PKS_AT"/>
    <property type="match status" value="1"/>
</dbReference>
<comment type="pathway">
    <text evidence="1">Secondary metabolite biosynthesis.</text>
</comment>
<proteinExistence type="predicted"/>
<dbReference type="CDD" id="cd02440">
    <property type="entry name" value="AdoMet_MTases"/>
    <property type="match status" value="1"/>
</dbReference>
<feature type="domain" description="PKS/mFAS DH" evidence="10">
    <location>
        <begin position="931"/>
        <end position="1233"/>
    </location>
</feature>
<dbReference type="InterPro" id="IPR014043">
    <property type="entry name" value="Acyl_transferase_dom"/>
</dbReference>
<evidence type="ECO:0000256" key="2">
    <source>
        <dbReference type="ARBA" id="ARBA00022450"/>
    </source>
</evidence>
<evidence type="ECO:0000256" key="1">
    <source>
        <dbReference type="ARBA" id="ARBA00005179"/>
    </source>
</evidence>
<dbReference type="InterPro" id="IPR049900">
    <property type="entry name" value="PKS_mFAS_DH"/>
</dbReference>
<name>A0ABR0S7J4_9HYPO</name>
<gene>
    <name evidence="11" type="ORF">PT974_12276</name>
</gene>
<dbReference type="Pfam" id="PF00109">
    <property type="entry name" value="ketoacyl-synt"/>
    <property type="match status" value="1"/>
</dbReference>
<feature type="active site" description="Proton donor; for dehydratase activity" evidence="8">
    <location>
        <position position="1142"/>
    </location>
</feature>
<keyword evidence="7" id="KW-0012">Acyltransferase</keyword>
<keyword evidence="2" id="KW-0596">Phosphopantetheine</keyword>
<evidence type="ECO:0000259" key="10">
    <source>
        <dbReference type="PROSITE" id="PS52019"/>
    </source>
</evidence>
<dbReference type="InterPro" id="IPR013217">
    <property type="entry name" value="Methyltransf_12"/>
</dbReference>
<dbReference type="Pfam" id="PF02801">
    <property type="entry name" value="Ketoacyl-synt_C"/>
    <property type="match status" value="1"/>
</dbReference>
<keyword evidence="12" id="KW-1185">Reference proteome</keyword>
<feature type="region of interest" description="C-terminal hotdog fold" evidence="8">
    <location>
        <begin position="1077"/>
        <end position="1233"/>
    </location>
</feature>
<dbReference type="InterPro" id="IPR001227">
    <property type="entry name" value="Ac_transferase_dom_sf"/>
</dbReference>
<evidence type="ECO:0000256" key="7">
    <source>
        <dbReference type="ARBA" id="ARBA00023315"/>
    </source>
</evidence>
<dbReference type="SMART" id="SM00825">
    <property type="entry name" value="PKS_KS"/>
    <property type="match status" value="1"/>
</dbReference>
<evidence type="ECO:0000259" key="9">
    <source>
        <dbReference type="PROSITE" id="PS52004"/>
    </source>
</evidence>
<evidence type="ECO:0000313" key="12">
    <source>
        <dbReference type="Proteomes" id="UP001338125"/>
    </source>
</evidence>
<keyword evidence="6" id="KW-0511">Multifunctional enzyme</keyword>
<feature type="active site" description="Proton acceptor; for dehydratase activity" evidence="8">
    <location>
        <position position="963"/>
    </location>
</feature>
<evidence type="ECO:0000256" key="4">
    <source>
        <dbReference type="ARBA" id="ARBA00022679"/>
    </source>
</evidence>
<dbReference type="SUPFAM" id="SSF55048">
    <property type="entry name" value="Probable ACP-binding domain of malonyl-CoA ACP transacylase"/>
    <property type="match status" value="1"/>
</dbReference>
<dbReference type="InterPro" id="IPR016035">
    <property type="entry name" value="Acyl_Trfase/lysoPLipase"/>
</dbReference>
<keyword evidence="3" id="KW-0597">Phosphoprotein</keyword>
<dbReference type="SUPFAM" id="SSF52151">
    <property type="entry name" value="FabD/lysophospholipase-like"/>
    <property type="match status" value="1"/>
</dbReference>
<dbReference type="InterPro" id="IPR042104">
    <property type="entry name" value="PKS_dehydratase_sf"/>
</dbReference>
<dbReference type="InterPro" id="IPR049552">
    <property type="entry name" value="PKS_DH_N"/>
</dbReference>